<dbReference type="InterPro" id="IPR012347">
    <property type="entry name" value="Ferritin-like"/>
</dbReference>
<evidence type="ECO:0000313" key="2">
    <source>
        <dbReference type="Proteomes" id="UP000295504"/>
    </source>
</evidence>
<proteinExistence type="predicted"/>
<accession>A0A4R2TPN8</accession>
<evidence type="ECO:0000313" key="1">
    <source>
        <dbReference type="EMBL" id="TCQ04602.1"/>
    </source>
</evidence>
<dbReference type="Gene3D" id="1.20.1260.10">
    <property type="match status" value="1"/>
</dbReference>
<dbReference type="Proteomes" id="UP000295504">
    <property type="component" value="Unassembled WGS sequence"/>
</dbReference>
<dbReference type="RefSeq" id="WP_132847743.1">
    <property type="nucleotide sequence ID" value="NZ_CP058648.1"/>
</dbReference>
<sequence length="148" mass="17165">MLLRELLEELVLAEELGSQTYEKIAEVNEGDIAKTTLIFAKEEKKHTKVIQYLSEVIEGLENPVPEEVVLLLKKNSGKGEDPTFELEGASRKQLFQYALQIEKNSIELYEEIARHYEPDTVEMKEFIKLAKGERAHMYYILKILHDLK</sequence>
<keyword evidence="2" id="KW-1185">Reference proteome</keyword>
<dbReference type="OrthoDB" id="2087996at2"/>
<protein>
    <submittedName>
        <fullName evidence="1">Rubrerythrin</fullName>
    </submittedName>
</protein>
<dbReference type="InterPro" id="IPR009078">
    <property type="entry name" value="Ferritin-like_SF"/>
</dbReference>
<comment type="caution">
    <text evidence="1">The sequence shown here is derived from an EMBL/GenBank/DDBJ whole genome shotgun (WGS) entry which is preliminary data.</text>
</comment>
<name>A0A4R2TPN8_9FIRM</name>
<gene>
    <name evidence="1" type="ORF">EDD79_10065</name>
</gene>
<reference evidence="1 2" key="1">
    <citation type="submission" date="2019-03" db="EMBL/GenBank/DDBJ databases">
        <title>Genomic Encyclopedia of Type Strains, Phase IV (KMG-IV): sequencing the most valuable type-strain genomes for metagenomic binning, comparative biology and taxonomic classification.</title>
        <authorList>
            <person name="Goeker M."/>
        </authorList>
    </citation>
    <scope>NUCLEOTIDE SEQUENCE [LARGE SCALE GENOMIC DNA]</scope>
    <source>
        <strain evidence="1 2">DSM 100013</strain>
    </source>
</reference>
<dbReference type="EMBL" id="SLYC01000006">
    <property type="protein sequence ID" value="TCQ04602.1"/>
    <property type="molecule type" value="Genomic_DNA"/>
</dbReference>
<dbReference type="AlphaFoldDB" id="A0A4R2TPN8"/>
<dbReference type="SUPFAM" id="SSF47240">
    <property type="entry name" value="Ferritin-like"/>
    <property type="match status" value="1"/>
</dbReference>
<organism evidence="1 2">
    <name type="scientific">Serpentinicella alkaliphila</name>
    <dbReference type="NCBI Taxonomy" id="1734049"/>
    <lineage>
        <taxon>Bacteria</taxon>
        <taxon>Bacillati</taxon>
        <taxon>Bacillota</taxon>
        <taxon>Clostridia</taxon>
        <taxon>Peptostreptococcales</taxon>
        <taxon>Natronincolaceae</taxon>
        <taxon>Serpentinicella</taxon>
    </lineage>
</organism>